<dbReference type="OrthoDB" id="6115549at2759"/>
<dbReference type="InterPro" id="IPR013083">
    <property type="entry name" value="Znf_RING/FYVE/PHD"/>
</dbReference>
<gene>
    <name evidence="1" type="ORF">AVEN_249496_1</name>
</gene>
<evidence type="ECO:0000313" key="1">
    <source>
        <dbReference type="EMBL" id="GBN38700.1"/>
    </source>
</evidence>
<dbReference type="AlphaFoldDB" id="A0A4Y2NJG9"/>
<reference evidence="1 2" key="1">
    <citation type="journal article" date="2019" name="Sci. Rep.">
        <title>Orb-weaving spider Araneus ventricosus genome elucidates the spidroin gene catalogue.</title>
        <authorList>
            <person name="Kono N."/>
            <person name="Nakamura H."/>
            <person name="Ohtoshi R."/>
            <person name="Moran D.A.P."/>
            <person name="Shinohara A."/>
            <person name="Yoshida Y."/>
            <person name="Fujiwara M."/>
            <person name="Mori M."/>
            <person name="Tomita M."/>
            <person name="Arakawa K."/>
        </authorList>
    </citation>
    <scope>NUCLEOTIDE SEQUENCE [LARGE SCALE GENOMIC DNA]</scope>
</reference>
<comment type="caution">
    <text evidence="1">The sequence shown here is derived from an EMBL/GenBank/DDBJ whole genome shotgun (WGS) entry which is preliminary data.</text>
</comment>
<dbReference type="EMBL" id="BGPR01009223">
    <property type="protein sequence ID" value="GBN38700.1"/>
    <property type="molecule type" value="Genomic_DNA"/>
</dbReference>
<sequence>MELESEEKREGGVICAETFEEDWSQCRICEEWAHKNCAEIEGNNLFYEYDVYFTKKMQIQNAFAVDGYWAFWSFGGTTPSPSRLPPPRLPTEFR</sequence>
<proteinExistence type="predicted"/>
<organism evidence="1 2">
    <name type="scientific">Araneus ventricosus</name>
    <name type="common">Orbweaver spider</name>
    <name type="synonym">Epeira ventricosa</name>
    <dbReference type="NCBI Taxonomy" id="182803"/>
    <lineage>
        <taxon>Eukaryota</taxon>
        <taxon>Metazoa</taxon>
        <taxon>Ecdysozoa</taxon>
        <taxon>Arthropoda</taxon>
        <taxon>Chelicerata</taxon>
        <taxon>Arachnida</taxon>
        <taxon>Araneae</taxon>
        <taxon>Araneomorphae</taxon>
        <taxon>Entelegynae</taxon>
        <taxon>Araneoidea</taxon>
        <taxon>Araneidae</taxon>
        <taxon>Araneus</taxon>
    </lineage>
</organism>
<protein>
    <submittedName>
        <fullName evidence="1">Uncharacterized protein</fullName>
    </submittedName>
</protein>
<evidence type="ECO:0000313" key="2">
    <source>
        <dbReference type="Proteomes" id="UP000499080"/>
    </source>
</evidence>
<dbReference type="Proteomes" id="UP000499080">
    <property type="component" value="Unassembled WGS sequence"/>
</dbReference>
<name>A0A4Y2NJG9_ARAVE</name>
<keyword evidence="2" id="KW-1185">Reference proteome</keyword>
<dbReference type="Gene3D" id="3.30.40.10">
    <property type="entry name" value="Zinc/RING finger domain, C3HC4 (zinc finger)"/>
    <property type="match status" value="1"/>
</dbReference>
<accession>A0A4Y2NJG9</accession>